<evidence type="ECO:0000256" key="2">
    <source>
        <dbReference type="ARBA" id="ARBA00012369"/>
    </source>
</evidence>
<accession>A0A0C9MMA4</accession>
<name>A0A0C9MMA4_9FUNG</name>
<dbReference type="GO" id="GO:0005576">
    <property type="term" value="C:extracellular region"/>
    <property type="evidence" value="ECO:0007669"/>
    <property type="project" value="InterPro"/>
</dbReference>
<dbReference type="AlphaFoldDB" id="A0A0C9MMA4"/>
<dbReference type="InterPro" id="IPR036691">
    <property type="entry name" value="Endo/exonu/phosph_ase_sf"/>
</dbReference>
<feature type="region of interest" description="Disordered" evidence="4">
    <location>
        <begin position="62"/>
        <end position="83"/>
    </location>
</feature>
<dbReference type="GO" id="GO:0005737">
    <property type="term" value="C:cytoplasm"/>
    <property type="evidence" value="ECO:0007669"/>
    <property type="project" value="TreeGrafter"/>
</dbReference>
<dbReference type="InterPro" id="IPR038772">
    <property type="entry name" value="Sph/SMPD2-like"/>
</dbReference>
<feature type="transmembrane region" description="Helical" evidence="5">
    <location>
        <begin position="112"/>
        <end position="136"/>
    </location>
</feature>
<reference evidence="7" key="1">
    <citation type="submission" date="2014-09" db="EMBL/GenBank/DDBJ databases">
        <title>Draft genome sequence of an oleaginous Mucoromycotina fungus Mucor ambiguus NBRC6742.</title>
        <authorList>
            <person name="Takeda I."/>
            <person name="Yamane N."/>
            <person name="Morita T."/>
            <person name="Tamano K."/>
            <person name="Machida M."/>
            <person name="Baker S."/>
            <person name="Koike H."/>
        </authorList>
    </citation>
    <scope>NUCLEOTIDE SEQUENCE</scope>
    <source>
        <strain evidence="7">NBRC 6742</strain>
    </source>
</reference>
<dbReference type="InterPro" id="IPR017766">
    <property type="entry name" value="Sphingomyelinase/PLipase_C"/>
</dbReference>
<keyword evidence="3" id="KW-0378">Hydrolase</keyword>
<keyword evidence="7" id="KW-0269">Exonuclease</keyword>
<dbReference type="GO" id="GO:0004767">
    <property type="term" value="F:sphingomyelin phosphodiesterase activity"/>
    <property type="evidence" value="ECO:0007669"/>
    <property type="project" value="UniProtKB-EC"/>
</dbReference>
<feature type="domain" description="Endonuclease/exonuclease/phosphatase" evidence="6">
    <location>
        <begin position="169"/>
        <end position="379"/>
    </location>
</feature>
<comment type="similarity">
    <text evidence="1">Belongs to the neutral sphingomyelinase family.</text>
</comment>
<keyword evidence="5" id="KW-1133">Transmembrane helix</keyword>
<dbReference type="Pfam" id="PF03372">
    <property type="entry name" value="Exo_endo_phos"/>
    <property type="match status" value="1"/>
</dbReference>
<dbReference type="STRING" id="91626.A0A0C9MMA4"/>
<dbReference type="PANTHER" id="PTHR16320">
    <property type="entry name" value="SPHINGOMYELINASE FAMILY MEMBER"/>
    <property type="match status" value="1"/>
</dbReference>
<evidence type="ECO:0000313" key="7">
    <source>
        <dbReference type="EMBL" id="GAN04247.1"/>
    </source>
</evidence>
<keyword evidence="7" id="KW-0255">Endonuclease</keyword>
<gene>
    <name evidence="7" type="ORF">MAM1_0058d03707</name>
</gene>
<dbReference type="InterPro" id="IPR005135">
    <property type="entry name" value="Endo/exonuclease/phosphatase"/>
</dbReference>
<dbReference type="CDD" id="cd09078">
    <property type="entry name" value="nSMase"/>
    <property type="match status" value="1"/>
</dbReference>
<dbReference type="Gene3D" id="3.60.10.10">
    <property type="entry name" value="Endonuclease/exonuclease/phosphatase"/>
    <property type="match status" value="1"/>
</dbReference>
<dbReference type="SUPFAM" id="SSF56219">
    <property type="entry name" value="DNase I-like"/>
    <property type="match status" value="1"/>
</dbReference>
<keyword evidence="8" id="KW-1185">Reference proteome</keyword>
<protein>
    <recommendedName>
        <fullName evidence="2">sphingomyelin phosphodiesterase</fullName>
        <ecNumber evidence="2">3.1.4.12</ecNumber>
    </recommendedName>
</protein>
<evidence type="ECO:0000256" key="1">
    <source>
        <dbReference type="ARBA" id="ARBA00006335"/>
    </source>
</evidence>
<feature type="region of interest" description="Disordered" evidence="4">
    <location>
        <begin position="1"/>
        <end position="23"/>
    </location>
</feature>
<dbReference type="Proteomes" id="UP000053815">
    <property type="component" value="Unassembled WGS sequence"/>
</dbReference>
<dbReference type="GO" id="GO:0004519">
    <property type="term" value="F:endonuclease activity"/>
    <property type="evidence" value="ECO:0007669"/>
    <property type="project" value="UniProtKB-KW"/>
</dbReference>
<evidence type="ECO:0000259" key="6">
    <source>
        <dbReference type="Pfam" id="PF03372"/>
    </source>
</evidence>
<dbReference type="PANTHER" id="PTHR16320:SF1">
    <property type="entry name" value="SPHINGOMYELINASE DDB_G0288017"/>
    <property type="match status" value="1"/>
</dbReference>
<keyword evidence="5" id="KW-0472">Membrane</keyword>
<organism evidence="7">
    <name type="scientific">Mucor ambiguus</name>
    <dbReference type="NCBI Taxonomy" id="91626"/>
    <lineage>
        <taxon>Eukaryota</taxon>
        <taxon>Fungi</taxon>
        <taxon>Fungi incertae sedis</taxon>
        <taxon>Mucoromycota</taxon>
        <taxon>Mucoromycotina</taxon>
        <taxon>Mucoromycetes</taxon>
        <taxon>Mucorales</taxon>
        <taxon>Mucorineae</taxon>
        <taxon>Mucoraceae</taxon>
        <taxon>Mucor</taxon>
    </lineage>
</organism>
<keyword evidence="5" id="KW-0812">Transmembrane</keyword>
<dbReference type="EMBL" id="DF836347">
    <property type="protein sequence ID" value="GAN04247.1"/>
    <property type="molecule type" value="Genomic_DNA"/>
</dbReference>
<dbReference type="EC" id="3.1.4.12" evidence="2"/>
<dbReference type="GO" id="GO:0004527">
    <property type="term" value="F:exonuclease activity"/>
    <property type="evidence" value="ECO:0007669"/>
    <property type="project" value="UniProtKB-KW"/>
</dbReference>
<keyword evidence="7" id="KW-0540">Nuclease</keyword>
<evidence type="ECO:0000313" key="8">
    <source>
        <dbReference type="Proteomes" id="UP000053815"/>
    </source>
</evidence>
<proteinExistence type="inferred from homology"/>
<evidence type="ECO:0000256" key="5">
    <source>
        <dbReference type="SAM" id="Phobius"/>
    </source>
</evidence>
<sequence length="508" mass="57081">MASVVKQAGKENDSPATLDINTENDHLMLNNDNVTFHREDRRQEHHHEQGFAPLLQRSATRDDTERLLQDTDSDSDEELASPPIIASKRQRRTCCMVGSESKYCCCFRTRKSCLLVCLVACIVPLASFVIFCSVYFSPVALPHIPVNSSNDHVDAAYTPLPPMASPRLLTFNMFMRPPGVKNNENDYKSERLDYIINHVLPLHDIITVQEAFAYANRRIDQLLMAAFEQGFHYHVASPRHYPWDLAGDGGLLILSRYPIKRADRIEFSRGVHADWLSFKGALHALIQVGSNKDQLVHVYTTHTQASYDNGGKLNLDDTKVRLSQFAHVHQFIQDTAQDDTHPILLMGDLNVDAAVHNGSSPDVPSYDSSLAYTMMMDVLRGKGTDLKLIGGENDDDRLSYTSTWRLDNLTDVPYATFGYHPVTFGDYKKTSNGTLVPAETILTSHNQLLTVQSIDRLLWAGNRSQNHTMTLSDIAVQHFFVDEKNASSYPFTQISDHYGLSAILHATT</sequence>
<evidence type="ECO:0000256" key="3">
    <source>
        <dbReference type="ARBA" id="ARBA00022801"/>
    </source>
</evidence>
<dbReference type="OrthoDB" id="40902at2759"/>
<evidence type="ECO:0000256" key="4">
    <source>
        <dbReference type="SAM" id="MobiDB-lite"/>
    </source>
</evidence>